<evidence type="ECO:0000313" key="1">
    <source>
        <dbReference type="EMBL" id="GAK52703.1"/>
    </source>
</evidence>
<sequence length="393" mass="44079">MQTERYFPDYRGSSLVNLMSSILQATGGASAYAPLSLLPPESLAQSTNIVLLVLDGFGYEFLMRQAEQTVFHRHLAGKITSIFPSTTAAGITTFMTGLAPQQHAVTGWFMLLKELGCVATTLKFQPRCCEASLQRKGVTPPALYSNGTSIFAQMRRATYSVDLASLINTDYNSRMNDCPHRLAFSTFPECLQQLGAIIAQNHEPKFIYAYWDVIDALSHVYGARSIETVRHFYEISDALDAWLNQLCGQDTTLIITADHGLIDTDMAHTIQVEQHPALRETLTLPMCGEARVAFCYVRPSKTAQFEQYIQREFSGICDLYRSEELIGKGLFGLFEADPRLFERIGDYAIIMRSNYVIRDFLLGEKETFYVGYHGGLSAEEMFVPLVVIRCQTL</sequence>
<keyword evidence="2" id="KW-1185">Reference proteome</keyword>
<dbReference type="Proteomes" id="UP000030700">
    <property type="component" value="Unassembled WGS sequence"/>
</dbReference>
<organism evidence="1">
    <name type="scientific">Candidatus Moduliflexus flocculans</name>
    <dbReference type="NCBI Taxonomy" id="1499966"/>
    <lineage>
        <taxon>Bacteria</taxon>
        <taxon>Candidatus Moduliflexota</taxon>
        <taxon>Candidatus Moduliflexia</taxon>
        <taxon>Candidatus Moduliflexales</taxon>
        <taxon>Candidatus Moduliflexaceae</taxon>
    </lineage>
</organism>
<dbReference type="Gene3D" id="3.40.720.10">
    <property type="entry name" value="Alkaline Phosphatase, subunit A"/>
    <property type="match status" value="1"/>
</dbReference>
<dbReference type="SUPFAM" id="SSF53649">
    <property type="entry name" value="Alkaline phosphatase-like"/>
    <property type="match status" value="1"/>
</dbReference>
<dbReference type="PANTHER" id="PTHR10151">
    <property type="entry name" value="ECTONUCLEOTIDE PYROPHOSPHATASE/PHOSPHODIESTERASE"/>
    <property type="match status" value="1"/>
</dbReference>
<dbReference type="PANTHER" id="PTHR10151:SF120">
    <property type="entry name" value="BIS(5'-ADENOSYL)-TRIPHOSPHATASE"/>
    <property type="match status" value="1"/>
</dbReference>
<evidence type="ECO:0008006" key="3">
    <source>
        <dbReference type="Google" id="ProtNLM"/>
    </source>
</evidence>
<reference evidence="1" key="1">
    <citation type="journal article" date="2015" name="PeerJ">
        <title>First genomic representation of candidate bacterial phylum KSB3 points to enhanced environmental sensing as a trigger of wastewater bulking.</title>
        <authorList>
            <person name="Sekiguchi Y."/>
            <person name="Ohashi A."/>
            <person name="Parks D.H."/>
            <person name="Yamauchi T."/>
            <person name="Tyson G.W."/>
            <person name="Hugenholtz P."/>
        </authorList>
    </citation>
    <scope>NUCLEOTIDE SEQUENCE [LARGE SCALE GENOMIC DNA]</scope>
</reference>
<proteinExistence type="predicted"/>
<dbReference type="EMBL" id="DF820459">
    <property type="protein sequence ID" value="GAK52703.1"/>
    <property type="molecule type" value="Genomic_DNA"/>
</dbReference>
<dbReference type="Pfam" id="PF01663">
    <property type="entry name" value="Phosphodiest"/>
    <property type="match status" value="1"/>
</dbReference>
<gene>
    <name evidence="1" type="ORF">U14_03958</name>
</gene>
<dbReference type="STRING" id="1499966.U14_03958"/>
<dbReference type="AlphaFoldDB" id="A0A0S6W315"/>
<accession>A0A0S6W315</accession>
<protein>
    <recommendedName>
        <fullName evidence="3">Type I phosphodiesterase/nucleotide pyrophosphatase</fullName>
    </recommendedName>
</protein>
<dbReference type="HOGENOM" id="CLU_039939_1_0_0"/>
<dbReference type="InterPro" id="IPR017850">
    <property type="entry name" value="Alkaline_phosphatase_core_sf"/>
</dbReference>
<name>A0A0S6W315_9BACT</name>
<dbReference type="InterPro" id="IPR002591">
    <property type="entry name" value="Phosphodiest/P_Trfase"/>
</dbReference>
<evidence type="ECO:0000313" key="2">
    <source>
        <dbReference type="Proteomes" id="UP000030700"/>
    </source>
</evidence>
<dbReference type="GO" id="GO:0016787">
    <property type="term" value="F:hydrolase activity"/>
    <property type="evidence" value="ECO:0007669"/>
    <property type="project" value="UniProtKB-ARBA"/>
</dbReference>